<comment type="caution">
    <text evidence="1">The sequence shown here is derived from an EMBL/GenBank/DDBJ whole genome shotgun (WGS) entry which is preliminary data.</text>
</comment>
<dbReference type="Proteomes" id="UP000245535">
    <property type="component" value="Unassembled WGS sequence"/>
</dbReference>
<dbReference type="EMBL" id="QGDO01000002">
    <property type="protein sequence ID" value="PWJ42712.1"/>
    <property type="molecule type" value="Genomic_DNA"/>
</dbReference>
<name>A0A315ZBN2_SEDFL</name>
<proteinExistence type="predicted"/>
<keyword evidence="2" id="KW-1185">Reference proteome</keyword>
<reference evidence="1 2" key="1">
    <citation type="submission" date="2018-03" db="EMBL/GenBank/DDBJ databases">
        <title>Genomic Encyclopedia of Archaeal and Bacterial Type Strains, Phase II (KMG-II): from individual species to whole genera.</title>
        <authorList>
            <person name="Goeker M."/>
        </authorList>
    </citation>
    <scope>NUCLEOTIDE SEQUENCE [LARGE SCALE GENOMIC DNA]</scope>
    <source>
        <strain evidence="1 2">DSM 28229</strain>
    </source>
</reference>
<dbReference type="AlphaFoldDB" id="A0A315ZBN2"/>
<protein>
    <submittedName>
        <fullName evidence="1">Uncharacterized protein</fullName>
    </submittedName>
</protein>
<evidence type="ECO:0000313" key="2">
    <source>
        <dbReference type="Proteomes" id="UP000245535"/>
    </source>
</evidence>
<organism evidence="1 2">
    <name type="scientific">Sediminitomix flava</name>
    <dbReference type="NCBI Taxonomy" id="379075"/>
    <lineage>
        <taxon>Bacteria</taxon>
        <taxon>Pseudomonadati</taxon>
        <taxon>Bacteroidota</taxon>
        <taxon>Cytophagia</taxon>
        <taxon>Cytophagales</taxon>
        <taxon>Flammeovirgaceae</taxon>
        <taxon>Sediminitomix</taxon>
    </lineage>
</organism>
<accession>A0A315ZBN2</accession>
<gene>
    <name evidence="1" type="ORF">BC781_102257</name>
</gene>
<evidence type="ECO:0000313" key="1">
    <source>
        <dbReference type="EMBL" id="PWJ42712.1"/>
    </source>
</evidence>
<sequence>MDIALPTIVPYAFPFFDFKYIKSIYSFQGNSDHLDNFKIKMLKLDKNKNSDKAYALINN</sequence>